<accession>A0A6P8J727</accession>
<proteinExistence type="predicted"/>
<organism evidence="1 2">
    <name type="scientific">Drosophila mauritiana</name>
    <name type="common">Fruit fly</name>
    <dbReference type="NCBI Taxonomy" id="7226"/>
    <lineage>
        <taxon>Eukaryota</taxon>
        <taxon>Metazoa</taxon>
        <taxon>Ecdysozoa</taxon>
        <taxon>Arthropoda</taxon>
        <taxon>Hexapoda</taxon>
        <taxon>Insecta</taxon>
        <taxon>Pterygota</taxon>
        <taxon>Neoptera</taxon>
        <taxon>Endopterygota</taxon>
        <taxon>Diptera</taxon>
        <taxon>Brachycera</taxon>
        <taxon>Muscomorpha</taxon>
        <taxon>Ephydroidea</taxon>
        <taxon>Drosophilidae</taxon>
        <taxon>Drosophila</taxon>
        <taxon>Sophophora</taxon>
    </lineage>
</organism>
<sequence>MSYLLTEIALEMLGYKFYDTNGTFHLTNFQNNSTLSETHPDEPSLQEFIEYTNEEPKQEPQQQEPHTQAVQEEAYLDAPTIPELRVARRTPAKALAKIMDYESEKIVNQINSRLERSVSRRAAADSHEQLAEIINEERKLIEADAEVIHDFRGLVQSRLQRLDKRLYEKYVRTFGPEY</sequence>
<dbReference type="RefSeq" id="XP_033151115.1">
    <property type="nucleotide sequence ID" value="XM_033295224.1"/>
</dbReference>
<keyword evidence="1" id="KW-1185">Reference proteome</keyword>
<gene>
    <name evidence="2" type="primary">LOC117135163</name>
</gene>
<dbReference type="GeneID" id="117135163"/>
<evidence type="ECO:0000313" key="1">
    <source>
        <dbReference type="Proteomes" id="UP000515162"/>
    </source>
</evidence>
<dbReference type="AlphaFoldDB" id="A0A6P8J727"/>
<reference evidence="2" key="1">
    <citation type="submission" date="2025-08" db="UniProtKB">
        <authorList>
            <consortium name="RefSeq"/>
        </authorList>
    </citation>
    <scope>IDENTIFICATION</scope>
    <source>
        <strain evidence="2">Mau12</strain>
        <tissue evidence="2">Whole Body</tissue>
    </source>
</reference>
<protein>
    <submittedName>
        <fullName evidence="2">Uncharacterized protein LOC117135163</fullName>
    </submittedName>
</protein>
<dbReference type="Proteomes" id="UP000515162">
    <property type="component" value="Chromosome 2L"/>
</dbReference>
<name>A0A6P8J727_DROMA</name>
<evidence type="ECO:0000313" key="2">
    <source>
        <dbReference type="RefSeq" id="XP_033151115.1"/>
    </source>
</evidence>